<dbReference type="PROSITE" id="PS51686">
    <property type="entry name" value="SAM_MT_RSMB_NOP"/>
    <property type="match status" value="1"/>
</dbReference>
<evidence type="ECO:0000256" key="5">
    <source>
        <dbReference type="ARBA" id="ARBA00022692"/>
    </source>
</evidence>
<dbReference type="SUPFAM" id="SSF53335">
    <property type="entry name" value="S-adenosyl-L-methionine-dependent methyltransferases"/>
    <property type="match status" value="1"/>
</dbReference>
<dbReference type="PANTHER" id="PTHR23427">
    <property type="entry name" value="SURFEIT LOCUS PROTEIN"/>
    <property type="match status" value="1"/>
</dbReference>
<dbReference type="GO" id="GO:0008173">
    <property type="term" value="F:RNA methyltransferase activity"/>
    <property type="evidence" value="ECO:0007669"/>
    <property type="project" value="InterPro"/>
</dbReference>
<evidence type="ECO:0000256" key="10">
    <source>
        <dbReference type="SAM" id="MobiDB-lite"/>
    </source>
</evidence>
<gene>
    <name evidence="12" type="ORF">CcCBS67573_g02093</name>
</gene>
<evidence type="ECO:0000256" key="9">
    <source>
        <dbReference type="PROSITE-ProRule" id="PRU01023"/>
    </source>
</evidence>
<feature type="domain" description="SAM-dependent MTase RsmB/NOP-type" evidence="11">
    <location>
        <begin position="183"/>
        <end position="524"/>
    </location>
</feature>
<dbReference type="GO" id="GO:0001510">
    <property type="term" value="P:RNA methylation"/>
    <property type="evidence" value="ECO:0007669"/>
    <property type="project" value="InterPro"/>
</dbReference>
<comment type="caution">
    <text evidence="9">Lacks conserved residue(s) required for the propagation of feature annotation.</text>
</comment>
<comment type="caution">
    <text evidence="12">The sequence shown here is derived from an EMBL/GenBank/DDBJ whole genome shotgun (WGS) entry which is preliminary data.</text>
</comment>
<feature type="region of interest" description="Disordered" evidence="10">
    <location>
        <begin position="344"/>
        <end position="375"/>
    </location>
</feature>
<dbReference type="OrthoDB" id="427002at2759"/>
<organism evidence="12 13">
    <name type="scientific">Chytriomyces confervae</name>
    <dbReference type="NCBI Taxonomy" id="246404"/>
    <lineage>
        <taxon>Eukaryota</taxon>
        <taxon>Fungi</taxon>
        <taxon>Fungi incertae sedis</taxon>
        <taxon>Chytridiomycota</taxon>
        <taxon>Chytridiomycota incertae sedis</taxon>
        <taxon>Chytridiomycetes</taxon>
        <taxon>Chytridiales</taxon>
        <taxon>Chytriomycetaceae</taxon>
        <taxon>Chytriomyces</taxon>
    </lineage>
</organism>
<keyword evidence="4 9" id="KW-0949">S-adenosyl-L-methionine</keyword>
<feature type="active site" description="Nucleophile" evidence="9">
    <location>
        <position position="461"/>
    </location>
</feature>
<protein>
    <recommendedName>
        <fullName evidence="11">SAM-dependent MTase RsmB/NOP-type domain-containing protein</fullName>
    </recommendedName>
</protein>
<dbReference type="InterPro" id="IPR045214">
    <property type="entry name" value="Surf1/Surf4"/>
</dbReference>
<dbReference type="CDD" id="cd06662">
    <property type="entry name" value="SURF1"/>
    <property type="match status" value="1"/>
</dbReference>
<keyword evidence="8" id="KW-0472">Membrane</keyword>
<evidence type="ECO:0000256" key="8">
    <source>
        <dbReference type="ARBA" id="ARBA00023136"/>
    </source>
</evidence>
<keyword evidence="13" id="KW-1185">Reference proteome</keyword>
<evidence type="ECO:0000256" key="2">
    <source>
        <dbReference type="ARBA" id="ARBA00022603"/>
    </source>
</evidence>
<evidence type="ECO:0000259" key="11">
    <source>
        <dbReference type="PROSITE" id="PS51686"/>
    </source>
</evidence>
<accession>A0A507FMU8</accession>
<dbReference type="STRING" id="246404.A0A507FMU8"/>
<name>A0A507FMU8_9FUNG</name>
<dbReference type="Proteomes" id="UP000320333">
    <property type="component" value="Unassembled WGS sequence"/>
</dbReference>
<dbReference type="EMBL" id="QEAP01000041">
    <property type="protein sequence ID" value="TPX76636.1"/>
    <property type="molecule type" value="Genomic_DNA"/>
</dbReference>
<keyword evidence="3 9" id="KW-0808">Transferase</keyword>
<evidence type="ECO:0000313" key="13">
    <source>
        <dbReference type="Proteomes" id="UP000320333"/>
    </source>
</evidence>
<dbReference type="InterPro" id="IPR023267">
    <property type="entry name" value="RCMT"/>
</dbReference>
<dbReference type="InterPro" id="IPR001678">
    <property type="entry name" value="MeTrfase_RsmB-F_NOP2_dom"/>
</dbReference>
<dbReference type="GO" id="GO:0003723">
    <property type="term" value="F:RNA binding"/>
    <property type="evidence" value="ECO:0007669"/>
    <property type="project" value="UniProtKB-UniRule"/>
</dbReference>
<dbReference type="InterPro" id="IPR002994">
    <property type="entry name" value="Surf1/Shy1"/>
</dbReference>
<keyword evidence="5" id="KW-0812">Transmembrane</keyword>
<dbReference type="PANTHER" id="PTHR23427:SF2">
    <property type="entry name" value="SURFEIT LOCUS PROTEIN 1"/>
    <property type="match status" value="1"/>
</dbReference>
<dbReference type="Pfam" id="PF01189">
    <property type="entry name" value="Methyltr_RsmB-F"/>
    <property type="match status" value="1"/>
</dbReference>
<dbReference type="AlphaFoldDB" id="A0A507FMU8"/>
<feature type="compositionally biased region" description="Polar residues" evidence="10">
    <location>
        <begin position="360"/>
        <end position="375"/>
    </location>
</feature>
<keyword evidence="6 9" id="KW-0694">RNA-binding</keyword>
<keyword evidence="2 9" id="KW-0489">Methyltransferase</keyword>
<sequence length="784" mass="84727">MDLRLSQTDYKRILVEALSKLLREDASETAERALRRALREAGPGIGNIERKTIARWLFGTSSLRARISFVLDSLSGPIDARDTVIAFVTVYVLMEQDKYFTDPLLAKEWLAYAADTIPDTLTAIQRACANPTTATIPWPPIHDPIQHVAICYSYPTWLASLMVQSCSNPEEDNSQVQAAAFKLANAFNHPGPPTFRGNLAKCISRENLIESLRTVNIHCIPSRFSNAGVHVPGDVKPEIRNNPFNKDGSFDVQDEGSQLISIATGARAGMRVVDLCCGRGGKALHLLDMMKTTPSALGDGSDGGILVCHDVDAATLRQAKQRLDKFLPHDIQVITVFSSHPEPQASLSLTGGRGGDVSFPSATASTEPNPHSTSPIQIDDASINNIPIDIQQVLAAMGGHMADVVLVDAPCSSLGTLRRGPNVRWEMAPESLRIFPQLQKAILASATRLVQLSGALVYATCTFNKAECGDVQAWFDQTYGHAFKPAPLVDVLGEAVMRGLVGDVKDSSNPSNATSMSVSLLWAFPVVTFGLGCWQVQRLQWKVNLIEDAKSRLNAPAVPIADFIAEGGLRAPSAETQFKKVRLLGNFVPGLDMYVGPRTRGAAGELDSGGGLGGGRPIGYFVYSPFDALIGDTRYRVLVNRGWIPKDGKTVEAQSARKIDGQVEIEAVIRAGEDPSSFPENDPRVNQWYSIDVDGMAKWTNSDPILVDMISNSETNKELLARPLAPLARNGRSIALKNDHLAYAVTWFGMCGISAVLIRNIARGGAGVGGRGFGAVGSSRSKWF</sequence>
<dbReference type="InterPro" id="IPR049560">
    <property type="entry name" value="MeTrfase_RsmB-F_NOP2_cat"/>
</dbReference>
<evidence type="ECO:0000256" key="3">
    <source>
        <dbReference type="ARBA" id="ARBA00022679"/>
    </source>
</evidence>
<dbReference type="Gene3D" id="3.40.50.150">
    <property type="entry name" value="Vaccinia Virus protein VP39"/>
    <property type="match status" value="1"/>
</dbReference>
<feature type="binding site" evidence="9">
    <location>
        <position position="310"/>
    </location>
    <ligand>
        <name>S-adenosyl-L-methionine</name>
        <dbReference type="ChEBI" id="CHEBI:59789"/>
    </ligand>
</feature>
<evidence type="ECO:0000313" key="12">
    <source>
        <dbReference type="EMBL" id="TPX76636.1"/>
    </source>
</evidence>
<proteinExistence type="inferred from homology"/>
<comment type="similarity">
    <text evidence="9">Belongs to the class I-like SAM-binding methyltransferase superfamily. RsmB/NOP family.</text>
</comment>
<evidence type="ECO:0000256" key="1">
    <source>
        <dbReference type="ARBA" id="ARBA00004370"/>
    </source>
</evidence>
<keyword evidence="7" id="KW-1133">Transmembrane helix</keyword>
<dbReference type="PROSITE" id="PS50895">
    <property type="entry name" value="SURF1"/>
    <property type="match status" value="1"/>
</dbReference>
<dbReference type="InterPro" id="IPR029063">
    <property type="entry name" value="SAM-dependent_MTases_sf"/>
</dbReference>
<reference evidence="12 13" key="1">
    <citation type="journal article" date="2019" name="Sci. Rep.">
        <title>Comparative genomics of chytrid fungi reveal insights into the obligate biotrophic and pathogenic lifestyle of Synchytrium endobioticum.</title>
        <authorList>
            <person name="van de Vossenberg B.T.L.H."/>
            <person name="Warris S."/>
            <person name="Nguyen H.D.T."/>
            <person name="van Gent-Pelzer M.P.E."/>
            <person name="Joly D.L."/>
            <person name="van de Geest H.C."/>
            <person name="Bonants P.J.M."/>
            <person name="Smith D.S."/>
            <person name="Levesque C.A."/>
            <person name="van der Lee T.A.J."/>
        </authorList>
    </citation>
    <scope>NUCLEOTIDE SEQUENCE [LARGE SCALE GENOMIC DNA]</scope>
    <source>
        <strain evidence="12 13">CBS 675.73</strain>
    </source>
</reference>
<comment type="subcellular location">
    <subcellularLocation>
        <location evidence="1">Membrane</location>
    </subcellularLocation>
</comment>
<dbReference type="PRINTS" id="PR02008">
    <property type="entry name" value="RCMTFAMILY"/>
</dbReference>
<evidence type="ECO:0000256" key="6">
    <source>
        <dbReference type="ARBA" id="ARBA00022884"/>
    </source>
</evidence>
<evidence type="ECO:0000256" key="7">
    <source>
        <dbReference type="ARBA" id="ARBA00022989"/>
    </source>
</evidence>
<evidence type="ECO:0000256" key="4">
    <source>
        <dbReference type="ARBA" id="ARBA00022691"/>
    </source>
</evidence>
<dbReference type="GO" id="GO:0005739">
    <property type="term" value="C:mitochondrion"/>
    <property type="evidence" value="ECO:0007669"/>
    <property type="project" value="TreeGrafter"/>
</dbReference>
<dbReference type="Pfam" id="PF02104">
    <property type="entry name" value="SURF1"/>
    <property type="match status" value="1"/>
</dbReference>
<dbReference type="GO" id="GO:0016020">
    <property type="term" value="C:membrane"/>
    <property type="evidence" value="ECO:0007669"/>
    <property type="project" value="UniProtKB-SubCell"/>
</dbReference>
<feature type="binding site" evidence="9">
    <location>
        <position position="408"/>
    </location>
    <ligand>
        <name>S-adenosyl-L-methionine</name>
        <dbReference type="ChEBI" id="CHEBI:59789"/>
    </ligand>
</feature>
<dbReference type="GO" id="GO:0033617">
    <property type="term" value="P:mitochondrial respiratory chain complex IV assembly"/>
    <property type="evidence" value="ECO:0007669"/>
    <property type="project" value="TreeGrafter"/>
</dbReference>